<accession>A0A2M9D0S7</accession>
<evidence type="ECO:0000256" key="3">
    <source>
        <dbReference type="ARBA" id="ARBA00023002"/>
    </source>
</evidence>
<sequence length="213" mass="21846">MTIEQNPSRQNPSHQTDRTSEGHPARVVVLVGNPRAGSRTLAVARLVAERSASRLGIDGAVETIDLATLGGRVLTGGEGVDDALRTLGEATLTVVATPVYKGSYTGLLKAFLDRLPAGGLAGVAAVPVVVSAAPHHAAAGERHLAPLLAELGATLPARPLSVLESEIPHADQVVRRWLDESVGHLARAVHAPRAGGVSSDAVTPHVVLAGGAR</sequence>
<gene>
    <name evidence="6" type="ORF">CLV28_0919</name>
</gene>
<keyword evidence="2" id="KW-0288">FMN</keyword>
<dbReference type="InterPro" id="IPR051814">
    <property type="entry name" value="NAD(P)H-dep_FMN_reductase"/>
</dbReference>
<feature type="region of interest" description="Disordered" evidence="4">
    <location>
        <begin position="1"/>
        <end position="24"/>
    </location>
</feature>
<keyword evidence="3" id="KW-0560">Oxidoreductase</keyword>
<evidence type="ECO:0000313" key="6">
    <source>
        <dbReference type="EMBL" id="PJJ77693.1"/>
    </source>
</evidence>
<dbReference type="SUPFAM" id="SSF52218">
    <property type="entry name" value="Flavoproteins"/>
    <property type="match status" value="1"/>
</dbReference>
<dbReference type="PANTHER" id="PTHR43408">
    <property type="entry name" value="FMN REDUCTASE (NADPH)"/>
    <property type="match status" value="1"/>
</dbReference>
<comment type="caution">
    <text evidence="6">The sequence shown here is derived from an EMBL/GenBank/DDBJ whole genome shotgun (WGS) entry which is preliminary data.</text>
</comment>
<dbReference type="Gene3D" id="3.40.50.360">
    <property type="match status" value="1"/>
</dbReference>
<evidence type="ECO:0000313" key="7">
    <source>
        <dbReference type="Proteomes" id="UP000231693"/>
    </source>
</evidence>
<keyword evidence="1" id="KW-0285">Flavoprotein</keyword>
<dbReference type="Pfam" id="PF03358">
    <property type="entry name" value="FMN_red"/>
    <property type="match status" value="1"/>
</dbReference>
<reference evidence="6 7" key="1">
    <citation type="submission" date="2017-11" db="EMBL/GenBank/DDBJ databases">
        <title>Genomic Encyclopedia of Archaeal and Bacterial Type Strains, Phase II (KMG-II): From Individual Species to Whole Genera.</title>
        <authorList>
            <person name="Goeker M."/>
        </authorList>
    </citation>
    <scope>NUCLEOTIDE SEQUENCE [LARGE SCALE GENOMIC DNA]</scope>
    <source>
        <strain evidence="6 7">DSM 25478</strain>
    </source>
</reference>
<protein>
    <submittedName>
        <fullName evidence="6">FMN reductase</fullName>
    </submittedName>
</protein>
<dbReference type="InterPro" id="IPR029039">
    <property type="entry name" value="Flavoprotein-like_sf"/>
</dbReference>
<proteinExistence type="predicted"/>
<evidence type="ECO:0000256" key="1">
    <source>
        <dbReference type="ARBA" id="ARBA00022630"/>
    </source>
</evidence>
<dbReference type="OrthoDB" id="1643408at2"/>
<dbReference type="AlphaFoldDB" id="A0A2M9D0S7"/>
<feature type="compositionally biased region" description="Polar residues" evidence="4">
    <location>
        <begin position="1"/>
        <end position="14"/>
    </location>
</feature>
<dbReference type="Proteomes" id="UP000231693">
    <property type="component" value="Unassembled WGS sequence"/>
</dbReference>
<feature type="domain" description="NADPH-dependent FMN reductase-like" evidence="5">
    <location>
        <begin position="26"/>
        <end position="158"/>
    </location>
</feature>
<feature type="compositionally biased region" description="Basic and acidic residues" evidence="4">
    <location>
        <begin position="15"/>
        <end position="24"/>
    </location>
</feature>
<dbReference type="EMBL" id="PGFE01000001">
    <property type="protein sequence ID" value="PJJ77693.1"/>
    <property type="molecule type" value="Genomic_DNA"/>
</dbReference>
<dbReference type="RefSeq" id="WP_100422033.1">
    <property type="nucleotide sequence ID" value="NZ_BOOX01000012.1"/>
</dbReference>
<organism evidence="6 7">
    <name type="scientific">Sediminihabitans luteus</name>
    <dbReference type="NCBI Taxonomy" id="1138585"/>
    <lineage>
        <taxon>Bacteria</taxon>
        <taxon>Bacillati</taxon>
        <taxon>Actinomycetota</taxon>
        <taxon>Actinomycetes</taxon>
        <taxon>Micrococcales</taxon>
        <taxon>Cellulomonadaceae</taxon>
        <taxon>Sediminihabitans</taxon>
    </lineage>
</organism>
<name>A0A2M9D0S7_9CELL</name>
<evidence type="ECO:0000256" key="2">
    <source>
        <dbReference type="ARBA" id="ARBA00022643"/>
    </source>
</evidence>
<dbReference type="PANTHER" id="PTHR43408:SF2">
    <property type="entry name" value="FMN REDUCTASE (NADPH)"/>
    <property type="match status" value="1"/>
</dbReference>
<dbReference type="GO" id="GO:0016491">
    <property type="term" value="F:oxidoreductase activity"/>
    <property type="evidence" value="ECO:0007669"/>
    <property type="project" value="UniProtKB-KW"/>
</dbReference>
<dbReference type="InterPro" id="IPR005025">
    <property type="entry name" value="FMN_Rdtase-like_dom"/>
</dbReference>
<keyword evidence="7" id="KW-1185">Reference proteome</keyword>
<evidence type="ECO:0000256" key="4">
    <source>
        <dbReference type="SAM" id="MobiDB-lite"/>
    </source>
</evidence>
<evidence type="ECO:0000259" key="5">
    <source>
        <dbReference type="Pfam" id="PF03358"/>
    </source>
</evidence>